<feature type="region of interest" description="Disordered" evidence="9">
    <location>
        <begin position="167"/>
        <end position="189"/>
    </location>
</feature>
<evidence type="ECO:0000256" key="7">
    <source>
        <dbReference type="ARBA" id="ARBA00023306"/>
    </source>
</evidence>
<dbReference type="PROSITE" id="PS51123">
    <property type="entry name" value="OMPA_2"/>
    <property type="match status" value="1"/>
</dbReference>
<comment type="function">
    <text evidence="8">Part of the Tol-Pal system, which plays a role in outer membrane invagination during cell division and is important for maintaining outer membrane integrity.</text>
</comment>
<dbReference type="Pfam" id="PF00691">
    <property type="entry name" value="OmpA"/>
    <property type="match status" value="1"/>
</dbReference>
<dbReference type="PROSITE" id="PS51257">
    <property type="entry name" value="PROKAR_LIPOPROTEIN"/>
    <property type="match status" value="1"/>
</dbReference>
<dbReference type="InterPro" id="IPR006690">
    <property type="entry name" value="OMPA-like_CS"/>
</dbReference>
<accession>A0A2W5X589</accession>
<comment type="caution">
    <text evidence="12">The sequence shown here is derived from an EMBL/GenBank/DDBJ whole genome shotgun (WGS) entry which is preliminary data.</text>
</comment>
<dbReference type="InterPro" id="IPR039001">
    <property type="entry name" value="Pal"/>
</dbReference>
<dbReference type="PANTHER" id="PTHR30329">
    <property type="entry name" value="STATOR ELEMENT OF FLAGELLAR MOTOR COMPLEX"/>
    <property type="match status" value="1"/>
</dbReference>
<dbReference type="RefSeq" id="WP_304274961.1">
    <property type="nucleotide sequence ID" value="NZ_QFQZ01000010.1"/>
</dbReference>
<dbReference type="InterPro" id="IPR050330">
    <property type="entry name" value="Bact_OuterMem_StrucFunc"/>
</dbReference>
<dbReference type="Gene3D" id="3.30.1330.60">
    <property type="entry name" value="OmpA-like domain"/>
    <property type="match status" value="1"/>
</dbReference>
<dbReference type="InterPro" id="IPR006665">
    <property type="entry name" value="OmpA-like"/>
</dbReference>
<comment type="subcellular location">
    <subcellularLocation>
        <location evidence="8">Cell outer membrane</location>
        <topology evidence="8">Lipid-anchor</topology>
    </subcellularLocation>
</comment>
<dbReference type="NCBIfam" id="TIGR02802">
    <property type="entry name" value="Pal_lipo"/>
    <property type="match status" value="1"/>
</dbReference>
<keyword evidence="7 8" id="KW-0131">Cell cycle</keyword>
<dbReference type="GO" id="GO:0051301">
    <property type="term" value="P:cell division"/>
    <property type="evidence" value="ECO:0007669"/>
    <property type="project" value="UniProtKB-UniRule"/>
</dbReference>
<comment type="similarity">
    <text evidence="8">Belongs to the Pal lipoprotein family.</text>
</comment>
<dbReference type="AlphaFoldDB" id="A0A2W5X589"/>
<name>A0A2W5X589_9CAUL</name>
<dbReference type="InterPro" id="IPR006664">
    <property type="entry name" value="OMP_bac"/>
</dbReference>
<evidence type="ECO:0000256" key="6">
    <source>
        <dbReference type="ARBA" id="ARBA00023288"/>
    </source>
</evidence>
<feature type="compositionally biased region" description="Pro residues" evidence="9">
    <location>
        <begin position="34"/>
        <end position="63"/>
    </location>
</feature>
<keyword evidence="3 8" id="KW-0472">Membrane</keyword>
<dbReference type="SUPFAM" id="SSF103088">
    <property type="entry name" value="OmpA-like"/>
    <property type="match status" value="1"/>
</dbReference>
<dbReference type="PRINTS" id="PR01021">
    <property type="entry name" value="OMPADOMAIN"/>
</dbReference>
<protein>
    <recommendedName>
        <fullName evidence="8">Peptidoglycan-associated lipoprotein</fullName>
        <shortName evidence="8">PAL</shortName>
    </recommendedName>
</protein>
<gene>
    <name evidence="8 12" type="primary">pal</name>
    <name evidence="12" type="ORF">DI526_05180</name>
</gene>
<evidence type="ECO:0000259" key="11">
    <source>
        <dbReference type="PROSITE" id="PS51123"/>
    </source>
</evidence>
<comment type="subunit">
    <text evidence="8">The Tol-Pal system is composed of five core proteins: the inner membrane proteins TolA, TolQ and TolR, the periplasmic protein TolB and the outer membrane protein Pal. They form a network linking the inner and outer membranes and the peptidoglycan layer.</text>
</comment>
<feature type="region of interest" description="Disordered" evidence="9">
    <location>
        <begin position="30"/>
        <end position="68"/>
    </location>
</feature>
<feature type="signal peptide" evidence="10">
    <location>
        <begin position="1"/>
        <end position="30"/>
    </location>
</feature>
<dbReference type="InterPro" id="IPR036737">
    <property type="entry name" value="OmpA-like_sf"/>
</dbReference>
<dbReference type="InterPro" id="IPR014169">
    <property type="entry name" value="Pal_lipo_C"/>
</dbReference>
<dbReference type="GO" id="GO:0009279">
    <property type="term" value="C:cell outer membrane"/>
    <property type="evidence" value="ECO:0007669"/>
    <property type="project" value="UniProtKB-SubCell"/>
</dbReference>
<feature type="chain" id="PRO_5015978727" description="Peptidoglycan-associated lipoprotein" evidence="10">
    <location>
        <begin position="31"/>
        <end position="189"/>
    </location>
</feature>
<evidence type="ECO:0000313" key="12">
    <source>
        <dbReference type="EMBL" id="PZR35984.1"/>
    </source>
</evidence>
<keyword evidence="5 8" id="KW-0998">Cell outer membrane</keyword>
<keyword evidence="2 8" id="KW-0732">Signal</keyword>
<keyword evidence="6 8" id="KW-0449">Lipoprotein</keyword>
<dbReference type="EMBL" id="QFQZ01000010">
    <property type="protein sequence ID" value="PZR35984.1"/>
    <property type="molecule type" value="Genomic_DNA"/>
</dbReference>
<evidence type="ECO:0000256" key="10">
    <source>
        <dbReference type="SAM" id="SignalP"/>
    </source>
</evidence>
<dbReference type="HAMAP" id="MF_02204">
    <property type="entry name" value="Pal"/>
    <property type="match status" value="1"/>
</dbReference>
<proteinExistence type="inferred from homology"/>
<evidence type="ECO:0000256" key="3">
    <source>
        <dbReference type="ARBA" id="ARBA00023136"/>
    </source>
</evidence>
<dbReference type="Proteomes" id="UP000249393">
    <property type="component" value="Unassembled WGS sequence"/>
</dbReference>
<keyword evidence="4 8" id="KW-0564">Palmitate</keyword>
<organism evidence="12 13">
    <name type="scientific">Caulobacter segnis</name>
    <dbReference type="NCBI Taxonomy" id="88688"/>
    <lineage>
        <taxon>Bacteria</taxon>
        <taxon>Pseudomonadati</taxon>
        <taxon>Pseudomonadota</taxon>
        <taxon>Alphaproteobacteria</taxon>
        <taxon>Caulobacterales</taxon>
        <taxon>Caulobacteraceae</taxon>
        <taxon>Caulobacter</taxon>
    </lineage>
</organism>
<reference evidence="12 13" key="1">
    <citation type="submission" date="2017-08" db="EMBL/GenBank/DDBJ databases">
        <title>Infants hospitalized years apart are colonized by the same room-sourced microbial strains.</title>
        <authorList>
            <person name="Brooks B."/>
            <person name="Olm M.R."/>
            <person name="Firek B.A."/>
            <person name="Baker R."/>
            <person name="Thomas B.C."/>
            <person name="Morowitz M.J."/>
            <person name="Banfield J.F."/>
        </authorList>
    </citation>
    <scope>NUCLEOTIDE SEQUENCE [LARGE SCALE GENOMIC DNA]</scope>
    <source>
        <strain evidence="12">S2_003_000_R2_4</strain>
    </source>
</reference>
<feature type="domain" description="OmpA-like" evidence="11">
    <location>
        <begin position="71"/>
        <end position="188"/>
    </location>
</feature>
<evidence type="ECO:0000256" key="9">
    <source>
        <dbReference type="SAM" id="MobiDB-lite"/>
    </source>
</evidence>
<sequence>MRRNWMSFDPQRAARLALVGLAAASLAACASRPKPQPVAPTPPAPPPAQEPAPYTPPPAPPVAQGPLPGSVQDFVVNVGDRVYFDTDEYSVRADAQPVLAGQAQWLNRYPAVKVRIEGNADERGTREYNLALGARRANAVRDFLIAQGVSASRIETISFGKEKPIDAGSTEEAWAKNRNGHTAITDGAR</sequence>
<evidence type="ECO:0000256" key="5">
    <source>
        <dbReference type="ARBA" id="ARBA00023237"/>
    </source>
</evidence>
<evidence type="ECO:0000256" key="1">
    <source>
        <dbReference type="ARBA" id="ARBA00022618"/>
    </source>
</evidence>
<evidence type="ECO:0000256" key="8">
    <source>
        <dbReference type="HAMAP-Rule" id="MF_02204"/>
    </source>
</evidence>
<dbReference type="PANTHER" id="PTHR30329:SF21">
    <property type="entry name" value="LIPOPROTEIN YIAD-RELATED"/>
    <property type="match status" value="1"/>
</dbReference>
<keyword evidence="1 8" id="KW-0132">Cell division</keyword>
<evidence type="ECO:0000256" key="2">
    <source>
        <dbReference type="ARBA" id="ARBA00022729"/>
    </source>
</evidence>
<dbReference type="CDD" id="cd07185">
    <property type="entry name" value="OmpA_C-like"/>
    <property type="match status" value="1"/>
</dbReference>
<evidence type="ECO:0000313" key="13">
    <source>
        <dbReference type="Proteomes" id="UP000249393"/>
    </source>
</evidence>
<evidence type="ECO:0000256" key="4">
    <source>
        <dbReference type="ARBA" id="ARBA00023139"/>
    </source>
</evidence>
<dbReference type="PROSITE" id="PS01068">
    <property type="entry name" value="OMPA_1"/>
    <property type="match status" value="1"/>
</dbReference>